<dbReference type="InterPro" id="IPR013467">
    <property type="entry name" value="HNH78-like"/>
</dbReference>
<dbReference type="AlphaFoldDB" id="A0AAW8DRB0"/>
<dbReference type="NCBIfam" id="TIGR02646">
    <property type="entry name" value="retron system putative HNH endonuclease"/>
    <property type="match status" value="1"/>
</dbReference>
<dbReference type="EMBL" id="JAUSRR010000002">
    <property type="protein sequence ID" value="MDP9921993.1"/>
    <property type="molecule type" value="Genomic_DNA"/>
</dbReference>
<dbReference type="Gene3D" id="1.10.30.50">
    <property type="match status" value="1"/>
</dbReference>
<protein>
    <submittedName>
        <fullName evidence="1">Uncharacterized protein (TIGR02646 family)</fullName>
    </submittedName>
</protein>
<comment type="caution">
    <text evidence="1">The sequence shown here is derived from an EMBL/GenBank/DDBJ whole genome shotgun (WGS) entry which is preliminary data.</text>
</comment>
<proteinExistence type="predicted"/>
<name>A0AAW8DRB0_9BURK</name>
<dbReference type="RefSeq" id="WP_307635900.1">
    <property type="nucleotide sequence ID" value="NZ_JAUSRR010000002.1"/>
</dbReference>
<sequence length="214" mass="24652">MRYVDKKVAPARFQSWLDLASEEWQPTYADLQNPQKHDVHESLLTEQGWTCCYCGQSIAFDNSHIEHFRPQETHKDLDLAYTNFLASCGRKFEATTPSHCGHAKENQFDEQQHLSPLDPTCEARFFYTLDGQICVSNPEDANAKYMAQLLKLDITFLRNRRGKAVQSVFDEEFLATVSNESLKKLIQDFRTPDSDGEFLNLGHVLARFAEQQLK</sequence>
<accession>A0AAW8DRB0</accession>
<evidence type="ECO:0000313" key="2">
    <source>
        <dbReference type="Proteomes" id="UP001244295"/>
    </source>
</evidence>
<gene>
    <name evidence="1" type="ORF">J2W25_001008</name>
</gene>
<dbReference type="Proteomes" id="UP001244295">
    <property type="component" value="Unassembled WGS sequence"/>
</dbReference>
<reference evidence="1" key="1">
    <citation type="submission" date="2023-07" db="EMBL/GenBank/DDBJ databases">
        <title>Sorghum-associated microbial communities from plants grown in Nebraska, USA.</title>
        <authorList>
            <person name="Schachtman D."/>
        </authorList>
    </citation>
    <scope>NUCLEOTIDE SEQUENCE</scope>
    <source>
        <strain evidence="1">DS2795</strain>
    </source>
</reference>
<evidence type="ECO:0000313" key="1">
    <source>
        <dbReference type="EMBL" id="MDP9921993.1"/>
    </source>
</evidence>
<organism evidence="1 2">
    <name type="scientific">Variovorax boronicumulans</name>
    <dbReference type="NCBI Taxonomy" id="436515"/>
    <lineage>
        <taxon>Bacteria</taxon>
        <taxon>Pseudomonadati</taxon>
        <taxon>Pseudomonadota</taxon>
        <taxon>Betaproteobacteria</taxon>
        <taxon>Burkholderiales</taxon>
        <taxon>Comamonadaceae</taxon>
        <taxon>Variovorax</taxon>
    </lineage>
</organism>